<protein>
    <submittedName>
        <fullName evidence="2">Conjugal transfer protein TrbP</fullName>
    </submittedName>
</protein>
<feature type="transmembrane region" description="Helical" evidence="1">
    <location>
        <begin position="109"/>
        <end position="128"/>
    </location>
</feature>
<evidence type="ECO:0000313" key="2">
    <source>
        <dbReference type="EMBL" id="VFB16171.1"/>
    </source>
</evidence>
<proteinExistence type="predicted"/>
<comment type="caution">
    <text evidence="2">The sequence shown here is derived from an EMBL/GenBank/DDBJ whole genome shotgun (WGS) entry which is preliminary data.</text>
</comment>
<sequence length="240" mass="27921">MNKQDGLTGSSLKWLAMLSMLIDHATVALVEPIYLYQDNPQIMGLDVWKVYDMGRNLGRWAFPIFCFLLVEGFFHTRNRKRMFRDLCLFAILSEIPFDLLFNHSVLENFSQNVFFTLALGFMGLWVIYKEGMSKYLKILILVALGLASYYFQADYDLRGYLAILLFGLVHPYKKIYRLPATLAGFYFEGFWGMSACLPIYFYNGKRGALGLPKYFFYAFYPVHLLILCLVRYLIYGGNSF</sequence>
<dbReference type="Pfam" id="PF05857">
    <property type="entry name" value="TraX"/>
    <property type="match status" value="1"/>
</dbReference>
<feature type="transmembrane region" description="Helical" evidence="1">
    <location>
        <begin position="57"/>
        <end position="74"/>
    </location>
</feature>
<reference evidence="2 3" key="1">
    <citation type="submission" date="2019-02" db="EMBL/GenBank/DDBJ databases">
        <authorList>
            <consortium name="Pathogen Informatics"/>
        </authorList>
    </citation>
    <scope>NUCLEOTIDE SEQUENCE [LARGE SCALE GENOMIC DNA]</scope>
    <source>
        <strain evidence="2 3">3012STDY7089603</strain>
    </source>
</reference>
<feature type="transmembrane region" description="Helical" evidence="1">
    <location>
        <begin position="214"/>
        <end position="234"/>
    </location>
</feature>
<organism evidence="2 3">
    <name type="scientific">Urinicoccus massiliensis</name>
    <dbReference type="NCBI Taxonomy" id="1723382"/>
    <lineage>
        <taxon>Bacteria</taxon>
        <taxon>Bacillati</taxon>
        <taxon>Bacillota</taxon>
        <taxon>Tissierellia</taxon>
        <taxon>Tissierellales</taxon>
        <taxon>Peptoniphilaceae</taxon>
        <taxon>Urinicoccus</taxon>
    </lineage>
</organism>
<dbReference type="RefSeq" id="WP_131748698.1">
    <property type="nucleotide sequence ID" value="NZ_CAACYI010000001.1"/>
</dbReference>
<dbReference type="Proteomes" id="UP000377798">
    <property type="component" value="Unassembled WGS sequence"/>
</dbReference>
<name>A0A8H2M4U8_9FIRM</name>
<accession>A0A8H2M4U8</accession>
<feature type="transmembrane region" description="Helical" evidence="1">
    <location>
        <begin position="12"/>
        <end position="37"/>
    </location>
</feature>
<keyword evidence="3" id="KW-1185">Reference proteome</keyword>
<feature type="transmembrane region" description="Helical" evidence="1">
    <location>
        <begin position="135"/>
        <end position="151"/>
    </location>
</feature>
<gene>
    <name evidence="2" type="ORF">NCTC13150_00688</name>
</gene>
<keyword evidence="1" id="KW-1133">Transmembrane helix</keyword>
<feature type="transmembrane region" description="Helical" evidence="1">
    <location>
        <begin position="185"/>
        <end position="202"/>
    </location>
</feature>
<evidence type="ECO:0000256" key="1">
    <source>
        <dbReference type="SAM" id="Phobius"/>
    </source>
</evidence>
<keyword evidence="1" id="KW-0812">Transmembrane</keyword>
<keyword evidence="1" id="KW-0472">Membrane</keyword>
<dbReference type="EMBL" id="CAACYI010000001">
    <property type="protein sequence ID" value="VFB16171.1"/>
    <property type="molecule type" value="Genomic_DNA"/>
</dbReference>
<evidence type="ECO:0000313" key="3">
    <source>
        <dbReference type="Proteomes" id="UP000377798"/>
    </source>
</evidence>
<dbReference type="InterPro" id="IPR008875">
    <property type="entry name" value="TraX"/>
</dbReference>
<dbReference type="AlphaFoldDB" id="A0A8H2M4U8"/>